<keyword evidence="2" id="KW-1185">Reference proteome</keyword>
<dbReference type="Proteomes" id="UP001600888">
    <property type="component" value="Unassembled WGS sequence"/>
</dbReference>
<evidence type="ECO:0000313" key="2">
    <source>
        <dbReference type="Proteomes" id="UP001600888"/>
    </source>
</evidence>
<sequence length="175" mass="18291">MAIERTGSDLCVLISATDPRRIHRNVEQPCRRRNRDRVEHASGLSNHNLFRSSSPQAVNGHLGWCLLGWVVVASGGGSRLFGGGLALGTSLAADLDALQDGLAVLVELQLGDDDVGGVDAQRDGLARDLLAGDALDVDHVLETVHGGDLALLVLVGAADDLDLVILADGDAADLF</sequence>
<reference evidence="1 2" key="1">
    <citation type="submission" date="2024-03" db="EMBL/GenBank/DDBJ databases">
        <title>A high-quality draft genome sequence of Diaporthe vaccinii, a causative agent of upright dieback and viscid rot disease in cranberry plants.</title>
        <authorList>
            <person name="Sarrasin M."/>
            <person name="Lang B.F."/>
            <person name="Burger G."/>
        </authorList>
    </citation>
    <scope>NUCLEOTIDE SEQUENCE [LARGE SCALE GENOMIC DNA]</scope>
    <source>
        <strain evidence="1 2">IS7</strain>
    </source>
</reference>
<accession>A0ABR4FFF8</accession>
<gene>
    <name evidence="1" type="ORF">FJTKL_05334</name>
</gene>
<protein>
    <submittedName>
        <fullName evidence="1">Uncharacterized protein</fullName>
    </submittedName>
</protein>
<proteinExistence type="predicted"/>
<comment type="caution">
    <text evidence="1">The sequence shown here is derived from an EMBL/GenBank/DDBJ whole genome shotgun (WGS) entry which is preliminary data.</text>
</comment>
<name>A0ABR4FFF8_9PEZI</name>
<dbReference type="EMBL" id="JBAWTH010000001">
    <property type="protein sequence ID" value="KAL2293424.1"/>
    <property type="molecule type" value="Genomic_DNA"/>
</dbReference>
<organism evidence="1 2">
    <name type="scientific">Diaporthe vaccinii</name>
    <dbReference type="NCBI Taxonomy" id="105482"/>
    <lineage>
        <taxon>Eukaryota</taxon>
        <taxon>Fungi</taxon>
        <taxon>Dikarya</taxon>
        <taxon>Ascomycota</taxon>
        <taxon>Pezizomycotina</taxon>
        <taxon>Sordariomycetes</taxon>
        <taxon>Sordariomycetidae</taxon>
        <taxon>Diaporthales</taxon>
        <taxon>Diaporthaceae</taxon>
        <taxon>Diaporthe</taxon>
        <taxon>Diaporthe eres species complex</taxon>
    </lineage>
</organism>
<evidence type="ECO:0000313" key="1">
    <source>
        <dbReference type="EMBL" id="KAL2293424.1"/>
    </source>
</evidence>